<proteinExistence type="predicted"/>
<evidence type="ECO:0000313" key="2">
    <source>
        <dbReference type="EMBL" id="SIT47811.1"/>
    </source>
</evidence>
<dbReference type="SUPFAM" id="SSF56935">
    <property type="entry name" value="Porins"/>
    <property type="match status" value="1"/>
</dbReference>
<feature type="signal peptide" evidence="1">
    <location>
        <begin position="1"/>
        <end position="38"/>
    </location>
</feature>
<organism evidence="2 3">
    <name type="scientific">Paraburkholderia piptadeniae</name>
    <dbReference type="NCBI Taxonomy" id="1701573"/>
    <lineage>
        <taxon>Bacteria</taxon>
        <taxon>Pseudomonadati</taxon>
        <taxon>Pseudomonadota</taxon>
        <taxon>Betaproteobacteria</taxon>
        <taxon>Burkholderiales</taxon>
        <taxon>Burkholderiaceae</taxon>
        <taxon>Paraburkholderia</taxon>
    </lineage>
</organism>
<feature type="chain" id="PRO_5013043363" description="Transporter" evidence="1">
    <location>
        <begin position="39"/>
        <end position="266"/>
    </location>
</feature>
<sequence>MNMTSTGSKNCEKNGRAQLLISAALLCSTLLACGDAFAGPPFVTDDPEPVEYHHFEINVDAEGTVRRDRADGALPAVEINYGLANDLQISVKSALAFSHKAGEAHHYGIGDTEIGLKYRFITEAEEGIRPQIAFAPSVVFPTGNEIRGLGDGHTRILLPLWAQKSFGPWTTFGGGGYVLNRDSGGKNYWLAGWAVTRQITEKLQLGGEFFYTGSASADEPSSLGFNIGGSYGLGKSDRILFSAGRGLTNVNRTNQFSYYAGYQVDF</sequence>
<evidence type="ECO:0000256" key="1">
    <source>
        <dbReference type="SAM" id="SignalP"/>
    </source>
</evidence>
<dbReference type="Proteomes" id="UP000195569">
    <property type="component" value="Unassembled WGS sequence"/>
</dbReference>
<evidence type="ECO:0000313" key="3">
    <source>
        <dbReference type="Proteomes" id="UP000195569"/>
    </source>
</evidence>
<dbReference type="EMBL" id="CYGY02000060">
    <property type="protein sequence ID" value="SIT47811.1"/>
    <property type="molecule type" value="Genomic_DNA"/>
</dbReference>
<dbReference type="OrthoDB" id="110323at2"/>
<keyword evidence="1" id="KW-0732">Signal</keyword>
<comment type="caution">
    <text evidence="2">The sequence shown here is derived from an EMBL/GenBank/DDBJ whole genome shotgun (WGS) entry which is preliminary data.</text>
</comment>
<dbReference type="RefSeq" id="WP_143811072.1">
    <property type="nucleotide sequence ID" value="NZ_CYGY02000060.1"/>
</dbReference>
<protein>
    <recommendedName>
        <fullName evidence="4">Transporter</fullName>
    </recommendedName>
</protein>
<name>A0A1N7SK78_9BURK</name>
<accession>A0A1N7SK78</accession>
<gene>
    <name evidence="2" type="ORF">BN2476_600026</name>
</gene>
<dbReference type="AlphaFoldDB" id="A0A1N7SK78"/>
<keyword evidence="3" id="KW-1185">Reference proteome</keyword>
<reference evidence="2" key="1">
    <citation type="submission" date="2016-12" db="EMBL/GenBank/DDBJ databases">
        <authorList>
            <person name="Moulin L."/>
        </authorList>
    </citation>
    <scope>NUCLEOTIDE SEQUENCE [LARGE SCALE GENOMIC DNA]</scope>
    <source>
        <strain evidence="2">STM 7183</strain>
    </source>
</reference>
<evidence type="ECO:0008006" key="4">
    <source>
        <dbReference type="Google" id="ProtNLM"/>
    </source>
</evidence>